<evidence type="ECO:0000313" key="2">
    <source>
        <dbReference type="EMBL" id="EFT83945.1"/>
    </source>
</evidence>
<organism evidence="2 3">
    <name type="scientific">Parascardovia denticolens DSM 10105 = JCM 12538</name>
    <dbReference type="NCBI Taxonomy" id="864564"/>
    <lineage>
        <taxon>Bacteria</taxon>
        <taxon>Bacillati</taxon>
        <taxon>Actinomycetota</taxon>
        <taxon>Actinomycetes</taxon>
        <taxon>Bifidobacteriales</taxon>
        <taxon>Bifidobacteriaceae</taxon>
        <taxon>Parascardovia</taxon>
    </lineage>
</organism>
<protein>
    <recommendedName>
        <fullName evidence="4">DUF3710 domain-containing protein</fullName>
    </recommendedName>
</protein>
<feature type="region of interest" description="Disordered" evidence="1">
    <location>
        <begin position="48"/>
        <end position="157"/>
    </location>
</feature>
<dbReference type="InterPro" id="IPR022183">
    <property type="entry name" value="DUF3710"/>
</dbReference>
<dbReference type="KEGG" id="pdo:PSDT_0691"/>
<feature type="compositionally biased region" description="Polar residues" evidence="1">
    <location>
        <begin position="342"/>
        <end position="351"/>
    </location>
</feature>
<evidence type="ECO:0000256" key="1">
    <source>
        <dbReference type="SAM" id="MobiDB-lite"/>
    </source>
</evidence>
<dbReference type="EMBL" id="AEON01000001">
    <property type="protein sequence ID" value="EFT83945.1"/>
    <property type="molecule type" value="Genomic_DNA"/>
</dbReference>
<sequence length="360" mass="39427">MLRKRQGRADRSGGGRRPKYQPEDKLILRKFSDSLTIIKTVIPYVDRNGMFGFGKKSKHNKKDRISEDETQDVVEDSQLADSDREDPAETRGAAGKGENADRFDEDSKTAKASDSSDVDESDDAPQNDGSSDDDSSTKDNLLEPTGPWDIDDPDAPDYDEMVNLGAFYLPVISGAELRLKAAPSADPSDPTIIGATLTLGDSSLELEAFAAPKTMGLWEDIRQELLDSNPQASEEEGTFGQEVTLPVTVKGKTYISLIVGVDGPRWMLRGIFTGPAASSEGQEWDALSACFSDIVVDRGQEPLAPRDLLPMTLPQPPKQEDDEDEDWEEKAQEPVKPDGYGVQTTVQTSLTRGPLFSELR</sequence>
<feature type="region of interest" description="Disordered" evidence="1">
    <location>
        <begin position="1"/>
        <end position="25"/>
    </location>
</feature>
<comment type="caution">
    <text evidence="2">The sequence shown here is derived from an EMBL/GenBank/DDBJ whole genome shotgun (WGS) entry which is preliminary data.</text>
</comment>
<reference evidence="2 3" key="1">
    <citation type="submission" date="2010-12" db="EMBL/GenBank/DDBJ databases">
        <authorList>
            <person name="Muzny D."/>
            <person name="Qin X."/>
            <person name="Buhay C."/>
            <person name="Dugan-Rocha S."/>
            <person name="Ding Y."/>
            <person name="Chen G."/>
            <person name="Hawes A."/>
            <person name="Holder M."/>
            <person name="Jhangiani S."/>
            <person name="Johnson A."/>
            <person name="Khan Z."/>
            <person name="Li Z."/>
            <person name="Liu W."/>
            <person name="Liu X."/>
            <person name="Perez L."/>
            <person name="Shen H."/>
            <person name="Wang Q."/>
            <person name="Watt J."/>
            <person name="Xi L."/>
            <person name="Xin Y."/>
            <person name="Zhou J."/>
            <person name="Deng J."/>
            <person name="Jiang H."/>
            <person name="Liu Y."/>
            <person name="Qu J."/>
            <person name="Song X.-Z."/>
            <person name="Zhang L."/>
            <person name="Villasana D."/>
            <person name="Johnson A."/>
            <person name="Liu J."/>
            <person name="Liyanage D."/>
            <person name="Lorensuhewa L."/>
            <person name="Robinson T."/>
            <person name="Song A."/>
            <person name="Song B.-B."/>
            <person name="Dinh H."/>
            <person name="Thornton R."/>
            <person name="Coyle M."/>
            <person name="Francisco L."/>
            <person name="Jackson L."/>
            <person name="Javaid M."/>
            <person name="Korchina V."/>
            <person name="Kovar C."/>
            <person name="Mata R."/>
            <person name="Mathew T."/>
            <person name="Ngo R."/>
            <person name="Nguyen L."/>
            <person name="Nguyen N."/>
            <person name="Okwuonu G."/>
            <person name="Ongeri F."/>
            <person name="Pham C."/>
            <person name="Simmons D."/>
            <person name="Wilczek-Boney K."/>
            <person name="Hale W."/>
            <person name="Jakkamsetti A."/>
            <person name="Pham P."/>
            <person name="Ruth R."/>
            <person name="San Lucas F."/>
            <person name="Warren J."/>
            <person name="Zhang J."/>
            <person name="Zhao Z."/>
            <person name="Zhou C."/>
            <person name="Zhu D."/>
            <person name="Lee S."/>
            <person name="Bess C."/>
            <person name="Blankenburg K."/>
            <person name="Forbes L."/>
            <person name="Fu Q."/>
            <person name="Gubbala S."/>
            <person name="Hirani K."/>
            <person name="Jayaseelan J.C."/>
            <person name="Lara F."/>
            <person name="Munidasa M."/>
            <person name="Palculict T."/>
            <person name="Patil S."/>
            <person name="Pu L.-L."/>
            <person name="Saada N."/>
            <person name="Tang L."/>
            <person name="Weissenberger G."/>
            <person name="Zhu Y."/>
            <person name="Hemphill L."/>
            <person name="Shang Y."/>
            <person name="Youmans B."/>
            <person name="Ayvaz T."/>
            <person name="Ross M."/>
            <person name="Santibanez J."/>
            <person name="Aqrawi P."/>
            <person name="Gross S."/>
            <person name="Joshi V."/>
            <person name="Fowler G."/>
            <person name="Nazareth L."/>
            <person name="Reid J."/>
            <person name="Worley K."/>
            <person name="Petrosino J."/>
            <person name="Highlander S."/>
            <person name="Gibbs R."/>
        </authorList>
    </citation>
    <scope>NUCLEOTIDE SEQUENCE [LARGE SCALE GENOMIC DNA]</scope>
    <source>
        <strain evidence="2 3">DSM 10105</strain>
    </source>
</reference>
<feature type="compositionally biased region" description="Acidic residues" evidence="1">
    <location>
        <begin position="116"/>
        <end position="134"/>
    </location>
</feature>
<proteinExistence type="predicted"/>
<dbReference type="Pfam" id="PF12502">
    <property type="entry name" value="DUF3710"/>
    <property type="match status" value="1"/>
</dbReference>
<evidence type="ECO:0000313" key="3">
    <source>
        <dbReference type="Proteomes" id="UP000004946"/>
    </source>
</evidence>
<dbReference type="Proteomes" id="UP000004946">
    <property type="component" value="Chromosome"/>
</dbReference>
<name>E6JZ55_PARDN</name>
<dbReference type="PATRIC" id="fig|864564.6.peg.763"/>
<evidence type="ECO:0008006" key="4">
    <source>
        <dbReference type="Google" id="ProtNLM"/>
    </source>
</evidence>
<feature type="region of interest" description="Disordered" evidence="1">
    <location>
        <begin position="302"/>
        <end position="360"/>
    </location>
</feature>
<gene>
    <name evidence="2" type="ORF">HMPREF0620_0950</name>
</gene>
<keyword evidence="3" id="KW-1185">Reference proteome</keyword>
<feature type="compositionally biased region" description="Basic and acidic residues" evidence="1">
    <location>
        <begin position="98"/>
        <end position="111"/>
    </location>
</feature>
<dbReference type="HOGENOM" id="CLU_069776_1_0_11"/>
<dbReference type="eggNOG" id="ENOG502Z90C">
    <property type="taxonomic scope" value="Bacteria"/>
</dbReference>
<feature type="compositionally biased region" description="Acidic residues" evidence="1">
    <location>
        <begin position="66"/>
        <end position="75"/>
    </location>
</feature>
<dbReference type="AlphaFoldDB" id="E6JZ55"/>
<accession>E6JZ55</accession>